<feature type="transmembrane region" description="Helical" evidence="1">
    <location>
        <begin position="132"/>
        <end position="151"/>
    </location>
</feature>
<reference evidence="3 5" key="2">
    <citation type="journal article" date="2018" name="Elife">
        <title>Functional genomics of lipid metabolism in the oleaginous yeast Rhodosporidium toruloides.</title>
        <authorList>
            <person name="Coradetti S.T."/>
            <person name="Pinel D."/>
            <person name="Geiselman G."/>
            <person name="Ito M."/>
            <person name="Mondo S."/>
            <person name="Reilly M.C."/>
            <person name="Cheng Y.F."/>
            <person name="Bauer S."/>
            <person name="Grigoriev I."/>
            <person name="Gladden J.M."/>
            <person name="Simmons B.A."/>
            <person name="Brem R."/>
            <person name="Arkin A.P."/>
            <person name="Skerker J.M."/>
        </authorList>
    </citation>
    <scope>NUCLEOTIDE SEQUENCE [LARGE SCALE GENOMIC DNA]</scope>
    <source>
        <strain evidence="3 5">NBRC 0880</strain>
    </source>
</reference>
<proteinExistence type="predicted"/>
<feature type="transmembrane region" description="Helical" evidence="1">
    <location>
        <begin position="252"/>
        <end position="274"/>
    </location>
</feature>
<feature type="transmembrane region" description="Helical" evidence="1">
    <location>
        <begin position="93"/>
        <end position="112"/>
    </location>
</feature>
<sequence length="493" mass="54763">MPTASDVQAALAHLLSSLPPGSNPFNALHRWLWTTLKHDMPRSFYIQLYILMGIFAFNFIVLAISIGLQIAYKRFWVWRVEAGSLRPHASHTWAIPIALYYPLAIFTIARSLPWYRGTGLVDEYIGLRLTMFWLPGSGAWLATHALAAGYIQHVYMNSPDSSGANKAQRRLTWGVLLEWLAFLISMAPFCAIAHRHWTKSLDMVRDIDAKLLQQAATFTGSFSTNDIAWLGPALLARGEQQLKVIKSVRIVFGLYAGWLVVLISFIDVAGGLHLRSLGQILKRFESIRLDGQLERGDRRQMRIFRQTYAGLVGTVAVFTMVCLGMMAFALFVAVRPQQALTEPTSMQAVDLGIYYIHAVFGGIIGLILLRFTLTTTIFAQPGDHSLSISDPTSQSCGGTFSASKHASRSTKRAHQLTGIGVSTVVEIRHEDGAEVGGEHFELQPASGFFTPSSGSDDAKLDEKQLDRLDEAEEKGVSELYFLDLEGKREEGRR</sequence>
<keyword evidence="1" id="KW-0472">Membrane</keyword>
<keyword evidence="1" id="KW-0812">Transmembrane</keyword>
<dbReference type="OrthoDB" id="2523097at2759"/>
<dbReference type="Proteomes" id="UP000239560">
    <property type="component" value="Unassembled WGS sequence"/>
</dbReference>
<gene>
    <name evidence="2" type="primary">FGENESH: predicted gene_8.198</name>
    <name evidence="3" type="ORF">AAT19DRAFT_15915</name>
    <name evidence="2" type="ORF">BN2166_0043430</name>
</gene>
<evidence type="ECO:0000313" key="5">
    <source>
        <dbReference type="Proteomes" id="UP000239560"/>
    </source>
</evidence>
<feature type="transmembrane region" description="Helical" evidence="1">
    <location>
        <begin position="353"/>
        <end position="373"/>
    </location>
</feature>
<dbReference type="Proteomes" id="UP000199069">
    <property type="component" value="Unassembled WGS sequence"/>
</dbReference>
<feature type="transmembrane region" description="Helical" evidence="1">
    <location>
        <begin position="308"/>
        <end position="333"/>
    </location>
</feature>
<feature type="transmembrane region" description="Helical" evidence="1">
    <location>
        <begin position="48"/>
        <end position="72"/>
    </location>
</feature>
<evidence type="ECO:0000256" key="1">
    <source>
        <dbReference type="SAM" id="Phobius"/>
    </source>
</evidence>
<accession>A0A0K3CIL1</accession>
<organism evidence="2 4">
    <name type="scientific">Rhodotorula toruloides</name>
    <name type="common">Yeast</name>
    <name type="synonym">Rhodosporidium toruloides</name>
    <dbReference type="NCBI Taxonomy" id="5286"/>
    <lineage>
        <taxon>Eukaryota</taxon>
        <taxon>Fungi</taxon>
        <taxon>Dikarya</taxon>
        <taxon>Basidiomycota</taxon>
        <taxon>Pucciniomycotina</taxon>
        <taxon>Microbotryomycetes</taxon>
        <taxon>Sporidiobolales</taxon>
        <taxon>Sporidiobolaceae</taxon>
        <taxon>Rhodotorula</taxon>
    </lineage>
</organism>
<name>A0A0K3CIL1_RHOTO</name>
<protein>
    <submittedName>
        <fullName evidence="2">Uncharacterized protein</fullName>
    </submittedName>
</protein>
<reference evidence="2 4" key="1">
    <citation type="submission" date="2015-07" db="EMBL/GenBank/DDBJ databases">
        <authorList>
            <person name="Cajimat M.N.B."/>
            <person name="Milazzo M.L."/>
            <person name="Fulhorst C.F."/>
        </authorList>
    </citation>
    <scope>NUCLEOTIDE SEQUENCE [LARGE SCALE GENOMIC DNA]</scope>
    <source>
        <strain evidence="2">Single colony</strain>
    </source>
</reference>
<keyword evidence="1" id="KW-1133">Transmembrane helix</keyword>
<evidence type="ECO:0000313" key="3">
    <source>
        <dbReference type="EMBL" id="PRQ73162.1"/>
    </source>
</evidence>
<evidence type="ECO:0000313" key="2">
    <source>
        <dbReference type="EMBL" id="CTR08482.1"/>
    </source>
</evidence>
<dbReference type="AlphaFoldDB" id="A0A0K3CIL1"/>
<keyword evidence="4" id="KW-1185">Reference proteome</keyword>
<dbReference type="EMBL" id="LCTV02000008">
    <property type="protein sequence ID" value="PRQ73162.1"/>
    <property type="molecule type" value="Genomic_DNA"/>
</dbReference>
<feature type="transmembrane region" description="Helical" evidence="1">
    <location>
        <begin position="171"/>
        <end position="194"/>
    </location>
</feature>
<dbReference type="EMBL" id="CWKI01000008">
    <property type="protein sequence ID" value="CTR08482.1"/>
    <property type="molecule type" value="Genomic_DNA"/>
</dbReference>
<evidence type="ECO:0000313" key="4">
    <source>
        <dbReference type="Proteomes" id="UP000199069"/>
    </source>
</evidence>